<dbReference type="InterPro" id="IPR039024">
    <property type="entry name" value="RTC4"/>
</dbReference>
<dbReference type="PANTHER" id="PTHR41391:SF1">
    <property type="entry name" value="RESTRICTION OF TELOMERE CAPPING PROTEIN 4"/>
    <property type="match status" value="1"/>
</dbReference>
<evidence type="ECO:0000256" key="5">
    <source>
        <dbReference type="ARBA" id="ARBA00015162"/>
    </source>
</evidence>
<evidence type="ECO:0000259" key="9">
    <source>
        <dbReference type="Pfam" id="PF14474"/>
    </source>
</evidence>
<sequence length="589" mass="65974">MPQQRPKTLEEQLAESQAKLNAQTRRLEQQQREIEALKAQKQPKKKRKLIPRPKGEPGRGPGGYNLRKEMRLGDKKHTVRYNRFLRISRGFANAYLPTRKKISKQKKDKVDKVVGLIAREVKLVRRYQGAWPARAAIKQYLRNCNTKLKRDLENEEEAAKGDGEQWDIPDIRPEIEEDEASDDDGIDWVDDNEEDDEEDDDECENEEGEGEIGDQGGAAADEEEDETVGDLADDLAAEKKEDDSEDMQEDLFEESEDADAESPAPVSPSKRRSALELEDLSSRKRTKTAPHSKTATVPASSARPGNTSVSKFQLPVVCPAPHCNDPLPQKPSEELLSLLVQHHNLLSAKGLIVGANDLTRKICYLVRSDLKLRNLLEDAHNNGWPNLIDLDDLRTRISTTAVQNDICSIVTNAHTLSKCPLWTRFLQLISYKVYAWARSDIGGFSPQLDQAARCGYFGPQGKAVIVLALDQFLWKTVHEQQISMTVTALQNYPQPWDSPRPECHLIPEAHFVHYLLAPFVAAILIAEDMGVDFENAIQIMDDSSDYGDVINPGAILFSPRPALPQKTSPAAPKPANISRTTQVSIVFSP</sequence>
<evidence type="ECO:0000256" key="4">
    <source>
        <dbReference type="ARBA" id="ARBA00009461"/>
    </source>
</evidence>
<feature type="domain" description="Restriction of telomere capping protein 4 C-terminal" evidence="9">
    <location>
        <begin position="450"/>
        <end position="552"/>
    </location>
</feature>
<dbReference type="Pfam" id="PF14474">
    <property type="entry name" value="RTC4"/>
    <property type="match status" value="1"/>
</dbReference>
<comment type="function">
    <text evidence="1">May be involved in a process influencing telomere capping.</text>
</comment>
<feature type="region of interest" description="Disordered" evidence="8">
    <location>
        <begin position="1"/>
        <end position="67"/>
    </location>
</feature>
<evidence type="ECO:0000256" key="7">
    <source>
        <dbReference type="ARBA" id="ARBA00023242"/>
    </source>
</evidence>
<keyword evidence="7" id="KW-0539">Nucleus</keyword>
<dbReference type="InterPro" id="IPR028094">
    <property type="entry name" value="RTC4_C"/>
</dbReference>
<evidence type="ECO:0000256" key="1">
    <source>
        <dbReference type="ARBA" id="ARBA00002738"/>
    </source>
</evidence>
<evidence type="ECO:0000256" key="3">
    <source>
        <dbReference type="ARBA" id="ARBA00004496"/>
    </source>
</evidence>
<reference evidence="10 11" key="1">
    <citation type="journal article" date="2024" name="J Genomics">
        <title>Draft genome sequencing and assembly of Favolaschia claudopus CIRM-BRFM 2984 isolated from oak limbs.</title>
        <authorList>
            <person name="Navarro D."/>
            <person name="Drula E."/>
            <person name="Chaduli D."/>
            <person name="Cazenave R."/>
            <person name="Ahrendt S."/>
            <person name="Wang J."/>
            <person name="Lipzen A."/>
            <person name="Daum C."/>
            <person name="Barry K."/>
            <person name="Grigoriev I.V."/>
            <person name="Favel A."/>
            <person name="Rosso M.N."/>
            <person name="Martin F."/>
        </authorList>
    </citation>
    <scope>NUCLEOTIDE SEQUENCE [LARGE SCALE GENOMIC DNA]</scope>
    <source>
        <strain evidence="10 11">CIRM-BRFM 2984</strain>
    </source>
</reference>
<keyword evidence="11" id="KW-1185">Reference proteome</keyword>
<feature type="compositionally biased region" description="Acidic residues" evidence="8">
    <location>
        <begin position="220"/>
        <end position="235"/>
    </location>
</feature>
<keyword evidence="6" id="KW-0963">Cytoplasm</keyword>
<organism evidence="10 11">
    <name type="scientific">Favolaschia claudopus</name>
    <dbReference type="NCBI Taxonomy" id="2862362"/>
    <lineage>
        <taxon>Eukaryota</taxon>
        <taxon>Fungi</taxon>
        <taxon>Dikarya</taxon>
        <taxon>Basidiomycota</taxon>
        <taxon>Agaricomycotina</taxon>
        <taxon>Agaricomycetes</taxon>
        <taxon>Agaricomycetidae</taxon>
        <taxon>Agaricales</taxon>
        <taxon>Marasmiineae</taxon>
        <taxon>Mycenaceae</taxon>
        <taxon>Favolaschia</taxon>
    </lineage>
</organism>
<comment type="subcellular location">
    <subcellularLocation>
        <location evidence="3">Cytoplasm</location>
    </subcellularLocation>
    <subcellularLocation>
        <location evidence="2">Nucleus</location>
    </subcellularLocation>
</comment>
<dbReference type="EMBL" id="JAWWNJ010000017">
    <property type="protein sequence ID" value="KAK7038516.1"/>
    <property type="molecule type" value="Genomic_DNA"/>
</dbReference>
<evidence type="ECO:0000256" key="2">
    <source>
        <dbReference type="ARBA" id="ARBA00004123"/>
    </source>
</evidence>
<name>A0AAW0CK21_9AGAR</name>
<dbReference type="PANTHER" id="PTHR41391">
    <property type="entry name" value="RESTRICTION OF TELOMERE CAPPING PROTEIN 4"/>
    <property type="match status" value="1"/>
</dbReference>
<feature type="compositionally biased region" description="Basic residues" evidence="8">
    <location>
        <begin position="41"/>
        <end position="51"/>
    </location>
</feature>
<evidence type="ECO:0000313" key="11">
    <source>
        <dbReference type="Proteomes" id="UP001362999"/>
    </source>
</evidence>
<evidence type="ECO:0000313" key="10">
    <source>
        <dbReference type="EMBL" id="KAK7038516.1"/>
    </source>
</evidence>
<feature type="compositionally biased region" description="Acidic residues" evidence="8">
    <location>
        <begin position="243"/>
        <end position="260"/>
    </location>
</feature>
<feature type="compositionally biased region" description="Acidic residues" evidence="8">
    <location>
        <begin position="175"/>
        <end position="212"/>
    </location>
</feature>
<gene>
    <name evidence="10" type="ORF">R3P38DRAFT_2516047</name>
</gene>
<evidence type="ECO:0000256" key="6">
    <source>
        <dbReference type="ARBA" id="ARBA00022490"/>
    </source>
</evidence>
<comment type="similarity">
    <text evidence="4">Belongs to the RTC4 family.</text>
</comment>
<feature type="region of interest" description="Disordered" evidence="8">
    <location>
        <begin position="153"/>
        <end position="308"/>
    </location>
</feature>
<feature type="compositionally biased region" description="Polar residues" evidence="8">
    <location>
        <begin position="14"/>
        <end position="24"/>
    </location>
</feature>
<evidence type="ECO:0000256" key="8">
    <source>
        <dbReference type="SAM" id="MobiDB-lite"/>
    </source>
</evidence>
<comment type="caution">
    <text evidence="10">The sequence shown here is derived from an EMBL/GenBank/DDBJ whole genome shotgun (WGS) entry which is preliminary data.</text>
</comment>
<dbReference type="GO" id="GO:0005634">
    <property type="term" value="C:nucleus"/>
    <property type="evidence" value="ECO:0007669"/>
    <property type="project" value="UniProtKB-SubCell"/>
</dbReference>
<feature type="compositionally biased region" description="Basic and acidic residues" evidence="8">
    <location>
        <begin position="25"/>
        <end position="38"/>
    </location>
</feature>
<proteinExistence type="inferred from homology"/>
<dbReference type="Proteomes" id="UP001362999">
    <property type="component" value="Unassembled WGS sequence"/>
</dbReference>
<feature type="compositionally biased region" description="Basic and acidic residues" evidence="8">
    <location>
        <begin position="153"/>
        <end position="174"/>
    </location>
</feature>
<dbReference type="AlphaFoldDB" id="A0AAW0CK21"/>
<protein>
    <recommendedName>
        <fullName evidence="5">Restriction of telomere capping protein 4</fullName>
    </recommendedName>
</protein>
<feature type="compositionally biased region" description="Polar residues" evidence="8">
    <location>
        <begin position="291"/>
        <end position="308"/>
    </location>
</feature>
<accession>A0AAW0CK21</accession>
<dbReference type="GO" id="GO:0005737">
    <property type="term" value="C:cytoplasm"/>
    <property type="evidence" value="ECO:0007669"/>
    <property type="project" value="UniProtKB-SubCell"/>
</dbReference>